<evidence type="ECO:0000256" key="1">
    <source>
        <dbReference type="SAM" id="Phobius"/>
    </source>
</evidence>
<dbReference type="RefSeq" id="WP_139027788.1">
    <property type="nucleotide sequence ID" value="NZ_JAVDWN010000036.1"/>
</dbReference>
<keyword evidence="1" id="KW-0472">Membrane</keyword>
<evidence type="ECO:0000313" key="2">
    <source>
        <dbReference type="EMBL" id="MDR7166252.1"/>
    </source>
</evidence>
<dbReference type="Proteomes" id="UP001262032">
    <property type="component" value="Unassembled WGS sequence"/>
</dbReference>
<dbReference type="EMBL" id="JAVDWN010000036">
    <property type="protein sequence ID" value="MDR7166252.1"/>
    <property type="molecule type" value="Genomic_DNA"/>
</dbReference>
<dbReference type="AlphaFoldDB" id="A0AAW8NFB4"/>
<gene>
    <name evidence="2" type="ORF">J2X12_004306</name>
</gene>
<comment type="caution">
    <text evidence="2">The sequence shown here is derived from an EMBL/GenBank/DDBJ whole genome shotgun (WGS) entry which is preliminary data.</text>
</comment>
<organism evidence="2 3">
    <name type="scientific">Pseudarthrobacter oxydans</name>
    <name type="common">Arthrobacter oxydans</name>
    <dbReference type="NCBI Taxonomy" id="1671"/>
    <lineage>
        <taxon>Bacteria</taxon>
        <taxon>Bacillati</taxon>
        <taxon>Actinomycetota</taxon>
        <taxon>Actinomycetes</taxon>
        <taxon>Micrococcales</taxon>
        <taxon>Micrococcaceae</taxon>
        <taxon>Pseudarthrobacter</taxon>
    </lineage>
</organism>
<accession>A0AAW8NFB4</accession>
<keyword evidence="1" id="KW-1133">Transmembrane helix</keyword>
<proteinExistence type="predicted"/>
<keyword evidence="1" id="KW-0812">Transmembrane</keyword>
<sequence length="184" mass="20228">MAMMTIKERTGLLDVLRDNVETWSIRVGAERRRDQRRAFAWYYLVPTIVSLVPVALAITHVHEIRVGGIGPILSGVSIFTGLLFGLLVLMFNTGVAVRKDRAVLENAHGVAQVIDDARANVTYSALVALSLACVLIAAAATNRSSDGVLDWGWTVPLVWLGTHLLLNLLTILKRLRTAFNNITR</sequence>
<feature type="transmembrane region" description="Helical" evidence="1">
    <location>
        <begin position="121"/>
        <end position="141"/>
    </location>
</feature>
<feature type="transmembrane region" description="Helical" evidence="1">
    <location>
        <begin position="68"/>
        <end position="91"/>
    </location>
</feature>
<name>A0AAW8NFB4_PSEOX</name>
<feature type="transmembrane region" description="Helical" evidence="1">
    <location>
        <begin position="40"/>
        <end position="62"/>
    </location>
</feature>
<protein>
    <submittedName>
        <fullName evidence="2">Uncharacterized membrane protein YhaH (DUF805 family)</fullName>
    </submittedName>
</protein>
<feature type="transmembrane region" description="Helical" evidence="1">
    <location>
        <begin position="153"/>
        <end position="172"/>
    </location>
</feature>
<evidence type="ECO:0000313" key="3">
    <source>
        <dbReference type="Proteomes" id="UP001262032"/>
    </source>
</evidence>
<reference evidence="2" key="1">
    <citation type="submission" date="2023-07" db="EMBL/GenBank/DDBJ databases">
        <title>Sorghum-associated microbial communities from plants grown in Nebraska, USA.</title>
        <authorList>
            <person name="Schachtman D."/>
        </authorList>
    </citation>
    <scope>NUCLEOTIDE SEQUENCE</scope>
    <source>
        <strain evidence="2">BE261</strain>
    </source>
</reference>